<gene>
    <name evidence="8" type="ORF">EFBL_0067</name>
</gene>
<dbReference type="PROSITE" id="PS51007">
    <property type="entry name" value="CYTC"/>
    <property type="match status" value="1"/>
</dbReference>
<dbReference type="GO" id="GO:0005506">
    <property type="term" value="F:iron ion binding"/>
    <property type="evidence" value="ECO:0007669"/>
    <property type="project" value="InterPro"/>
</dbReference>
<dbReference type="EMBL" id="BDUF01000003">
    <property type="protein sequence ID" value="GAX88458.1"/>
    <property type="molecule type" value="Genomic_DNA"/>
</dbReference>
<dbReference type="InterPro" id="IPR051811">
    <property type="entry name" value="Cytochrome_c550/c551-like"/>
</dbReference>
<dbReference type="RefSeq" id="WP_096180137.1">
    <property type="nucleotide sequence ID" value="NZ_BDUF01000003.1"/>
</dbReference>
<keyword evidence="9" id="KW-1185">Reference proteome</keyword>
<keyword evidence="5 6" id="KW-0408">Iron</keyword>
<dbReference type="AlphaFoldDB" id="A0A292YGI2"/>
<feature type="domain" description="Cytochrome c" evidence="7">
    <location>
        <begin position="43"/>
        <end position="121"/>
    </location>
</feature>
<dbReference type="Gene3D" id="1.10.760.10">
    <property type="entry name" value="Cytochrome c-like domain"/>
    <property type="match status" value="1"/>
</dbReference>
<evidence type="ECO:0000256" key="6">
    <source>
        <dbReference type="PROSITE-ProRule" id="PRU00433"/>
    </source>
</evidence>
<keyword evidence="3 6" id="KW-0479">Metal-binding</keyword>
<dbReference type="GO" id="GO:0020037">
    <property type="term" value="F:heme binding"/>
    <property type="evidence" value="ECO:0007669"/>
    <property type="project" value="InterPro"/>
</dbReference>
<reference evidence="9" key="1">
    <citation type="submission" date="2017-07" db="EMBL/GenBank/DDBJ databases">
        <title>Draft genome sequence of Effusibacillus lacus strain skLN1.</title>
        <authorList>
            <person name="Watanabe M."/>
            <person name="Kojima H."/>
            <person name="Fukui M."/>
        </authorList>
    </citation>
    <scope>NUCLEOTIDE SEQUENCE [LARGE SCALE GENOMIC DNA]</scope>
    <source>
        <strain evidence="9">skLN1</strain>
    </source>
</reference>
<evidence type="ECO:0000313" key="9">
    <source>
        <dbReference type="Proteomes" id="UP000217785"/>
    </source>
</evidence>
<evidence type="ECO:0000256" key="2">
    <source>
        <dbReference type="ARBA" id="ARBA00022617"/>
    </source>
</evidence>
<dbReference type="Proteomes" id="UP000217785">
    <property type="component" value="Unassembled WGS sequence"/>
</dbReference>
<dbReference type="OrthoDB" id="7933886at2"/>
<evidence type="ECO:0000256" key="5">
    <source>
        <dbReference type="ARBA" id="ARBA00023004"/>
    </source>
</evidence>
<dbReference type="SUPFAM" id="SSF46626">
    <property type="entry name" value="Cytochrome c"/>
    <property type="match status" value="1"/>
</dbReference>
<dbReference type="PANTHER" id="PTHR37823:SF4">
    <property type="entry name" value="MENAQUINOL-CYTOCHROME C REDUCTASE CYTOCHROME B_C SUBUNIT"/>
    <property type="match status" value="1"/>
</dbReference>
<dbReference type="PRINTS" id="PR00605">
    <property type="entry name" value="CYTCHROMECIC"/>
</dbReference>
<dbReference type="InterPro" id="IPR008168">
    <property type="entry name" value="Cyt_C_IC"/>
</dbReference>
<protein>
    <recommendedName>
        <fullName evidence="7">Cytochrome c domain-containing protein</fullName>
    </recommendedName>
</protein>
<dbReference type="InterPro" id="IPR009056">
    <property type="entry name" value="Cyt_c-like_dom"/>
</dbReference>
<evidence type="ECO:0000313" key="8">
    <source>
        <dbReference type="EMBL" id="GAX88458.1"/>
    </source>
</evidence>
<evidence type="ECO:0000256" key="1">
    <source>
        <dbReference type="ARBA" id="ARBA00022448"/>
    </source>
</evidence>
<keyword evidence="2 6" id="KW-0349">Heme</keyword>
<keyword evidence="1" id="KW-0813">Transport</keyword>
<name>A0A292YGI2_9BACL</name>
<dbReference type="Pfam" id="PF13442">
    <property type="entry name" value="Cytochrome_CBB3"/>
    <property type="match status" value="1"/>
</dbReference>
<proteinExistence type="predicted"/>
<keyword evidence="4" id="KW-0249">Electron transport</keyword>
<dbReference type="GO" id="GO:0009055">
    <property type="term" value="F:electron transfer activity"/>
    <property type="evidence" value="ECO:0007669"/>
    <property type="project" value="InterPro"/>
</dbReference>
<evidence type="ECO:0000256" key="3">
    <source>
        <dbReference type="ARBA" id="ARBA00022723"/>
    </source>
</evidence>
<dbReference type="PANTHER" id="PTHR37823">
    <property type="entry name" value="CYTOCHROME C-553-LIKE"/>
    <property type="match status" value="1"/>
</dbReference>
<accession>A0A292YGI2</accession>
<evidence type="ECO:0000259" key="7">
    <source>
        <dbReference type="PROSITE" id="PS51007"/>
    </source>
</evidence>
<comment type="caution">
    <text evidence="8">The sequence shown here is derived from an EMBL/GenBank/DDBJ whole genome shotgun (WGS) entry which is preliminary data.</text>
</comment>
<organism evidence="8 9">
    <name type="scientific">Effusibacillus lacus</name>
    <dbReference type="NCBI Taxonomy" id="1348429"/>
    <lineage>
        <taxon>Bacteria</taxon>
        <taxon>Bacillati</taxon>
        <taxon>Bacillota</taxon>
        <taxon>Bacilli</taxon>
        <taxon>Bacillales</taxon>
        <taxon>Alicyclobacillaceae</taxon>
        <taxon>Effusibacillus</taxon>
    </lineage>
</organism>
<evidence type="ECO:0000256" key="4">
    <source>
        <dbReference type="ARBA" id="ARBA00022982"/>
    </source>
</evidence>
<dbReference type="InterPro" id="IPR036909">
    <property type="entry name" value="Cyt_c-like_dom_sf"/>
</dbReference>
<sequence>MKNFLIYVGGGVLFLLLFFVTAFTTVDAGLPENHGAPFWGNSEIEKKGHVLFQTAGCYSCHSYRGQQGQVTGPTFDSVGLRLNEQAIEMFIRKGTAIMPAYEGKLKDEEIKTLAKWLSEMKVQEKR</sequence>